<dbReference type="InterPro" id="IPR036527">
    <property type="entry name" value="SCP2_sterol-bd_dom_sf"/>
</dbReference>
<dbReference type="EMBL" id="CXST01000004">
    <property type="protein sequence ID" value="CTQ46820.1"/>
    <property type="molecule type" value="Genomic_DNA"/>
</dbReference>
<sequence length="185" mass="20291">MQTHPSSESLPPLVSSLVSPLPKPPMEALLSTLTKRLVARRPDLIRRLGDVVQVPIAIVPDDLPHAFLLSLDPDNSRVRICDKSRIGDARAIVRAPFLVLLGLLDGTYDGDALFFSRDLRIEGRTEHVLALRNTLEEADLTPGEFFGLSGQSADWVNTISDKLLGQVRAFAQKSAQADCSRQKLS</sequence>
<dbReference type="AlphaFoldDB" id="A0A0M6YDC7"/>
<dbReference type="Proteomes" id="UP000048926">
    <property type="component" value="Unassembled WGS sequence"/>
</dbReference>
<evidence type="ECO:0000313" key="3">
    <source>
        <dbReference type="Proteomes" id="UP000048926"/>
    </source>
</evidence>
<accession>A0A0M6YDC7</accession>
<evidence type="ECO:0000313" key="2">
    <source>
        <dbReference type="EMBL" id="CTQ46820.1"/>
    </source>
</evidence>
<protein>
    <submittedName>
        <fullName evidence="2">Putative lipid carrier protein</fullName>
    </submittedName>
</protein>
<reference evidence="3" key="1">
    <citation type="submission" date="2015-07" db="EMBL/GenBank/DDBJ databases">
        <authorList>
            <person name="Rodrigo-Torres Lidia"/>
            <person name="Arahal R.David."/>
        </authorList>
    </citation>
    <scope>NUCLEOTIDE SEQUENCE [LARGE SCALE GENOMIC DNA]</scope>
    <source>
        <strain evidence="3">CECT 4801</strain>
    </source>
</reference>
<keyword evidence="3" id="KW-1185">Reference proteome</keyword>
<dbReference type="SUPFAM" id="SSF55718">
    <property type="entry name" value="SCP-like"/>
    <property type="match status" value="1"/>
</dbReference>
<dbReference type="InterPro" id="IPR003033">
    <property type="entry name" value="SCP2_sterol-bd_dom"/>
</dbReference>
<dbReference type="Pfam" id="PF02036">
    <property type="entry name" value="SCP2"/>
    <property type="match status" value="1"/>
</dbReference>
<dbReference type="Gene3D" id="3.30.1050.10">
    <property type="entry name" value="SCP2 sterol-binding domain"/>
    <property type="match status" value="1"/>
</dbReference>
<dbReference type="RefSeq" id="WP_075281785.1">
    <property type="nucleotide sequence ID" value="NZ_CP045623.1"/>
</dbReference>
<evidence type="ECO:0000259" key="1">
    <source>
        <dbReference type="Pfam" id="PF02036"/>
    </source>
</evidence>
<name>A0A0M6YDC7_9HYPH</name>
<dbReference type="OrthoDB" id="8479080at2"/>
<proteinExistence type="predicted"/>
<gene>
    <name evidence="2" type="ORF">LAL4801_05280</name>
</gene>
<dbReference type="KEGG" id="lagg:B0E33_29470"/>
<organism evidence="2 3">
    <name type="scientific">Roseibium aggregatum</name>
    <dbReference type="NCBI Taxonomy" id="187304"/>
    <lineage>
        <taxon>Bacteria</taxon>
        <taxon>Pseudomonadati</taxon>
        <taxon>Pseudomonadota</taxon>
        <taxon>Alphaproteobacteria</taxon>
        <taxon>Hyphomicrobiales</taxon>
        <taxon>Stappiaceae</taxon>
        <taxon>Roseibium</taxon>
    </lineage>
</organism>
<feature type="domain" description="SCP2" evidence="1">
    <location>
        <begin position="41"/>
        <end position="135"/>
    </location>
</feature>